<dbReference type="Proteomes" id="UP000005551">
    <property type="component" value="Unassembled WGS sequence"/>
</dbReference>
<proteinExistence type="predicted"/>
<gene>
    <name evidence="1" type="ORF">A3SI_03585</name>
</gene>
<evidence type="ECO:0000313" key="2">
    <source>
        <dbReference type="Proteomes" id="UP000005551"/>
    </source>
</evidence>
<protein>
    <submittedName>
        <fullName evidence="1">Uncharacterized protein</fullName>
    </submittedName>
</protein>
<name>I5C944_9BACT</name>
<comment type="caution">
    <text evidence="1">The sequence shown here is derived from an EMBL/GenBank/DDBJ whole genome shotgun (WGS) entry which is preliminary data.</text>
</comment>
<dbReference type="STRING" id="1189621.A3SI_03585"/>
<keyword evidence="2" id="KW-1185">Reference proteome</keyword>
<dbReference type="RefSeq" id="WP_009053567.1">
    <property type="nucleotide sequence ID" value="NZ_AJYA01000007.1"/>
</dbReference>
<evidence type="ECO:0000313" key="1">
    <source>
        <dbReference type="EMBL" id="EIM78346.1"/>
    </source>
</evidence>
<sequence length="67" mass="7460">MAEQTEKIQSWPDLAIGLYEKLTGKGAIITYDFEEFSIGVPREVGSTDYTTWKMNGKLKISTSEKGA</sequence>
<organism evidence="1 2">
    <name type="scientific">Nitritalea halalkaliphila LW7</name>
    <dbReference type="NCBI Taxonomy" id="1189621"/>
    <lineage>
        <taxon>Bacteria</taxon>
        <taxon>Pseudomonadati</taxon>
        <taxon>Bacteroidota</taxon>
        <taxon>Cytophagia</taxon>
        <taxon>Cytophagales</taxon>
        <taxon>Cyclobacteriaceae</taxon>
        <taxon>Nitritalea</taxon>
    </lineage>
</organism>
<reference evidence="1 2" key="1">
    <citation type="submission" date="2012-05" db="EMBL/GenBank/DDBJ databases">
        <title>Genome sequence of Nitritalea halalkaliphila LW7.</title>
        <authorList>
            <person name="Jangir P.K."/>
            <person name="Singh A."/>
            <person name="Shivaji S."/>
            <person name="Sharma R."/>
        </authorList>
    </citation>
    <scope>NUCLEOTIDE SEQUENCE [LARGE SCALE GENOMIC DNA]</scope>
    <source>
        <strain evidence="1 2">LW7</strain>
    </source>
</reference>
<dbReference type="AlphaFoldDB" id="I5C944"/>
<dbReference type="EMBL" id="AJYA01000007">
    <property type="protein sequence ID" value="EIM78346.1"/>
    <property type="molecule type" value="Genomic_DNA"/>
</dbReference>
<accession>I5C944</accession>
<dbReference type="OrthoDB" id="215174at2"/>